<proteinExistence type="predicted"/>
<dbReference type="Proteomes" id="UP000744980">
    <property type="component" value="Unassembled WGS sequence"/>
</dbReference>
<keyword evidence="3" id="KW-1185">Reference proteome</keyword>
<evidence type="ECO:0000313" key="3">
    <source>
        <dbReference type="Proteomes" id="UP000744980"/>
    </source>
</evidence>
<protein>
    <submittedName>
        <fullName evidence="2">Uncharacterized protein</fullName>
    </submittedName>
</protein>
<comment type="caution">
    <text evidence="2">The sequence shown here is derived from an EMBL/GenBank/DDBJ whole genome shotgun (WGS) entry which is preliminary data.</text>
</comment>
<organism evidence="2 3">
    <name type="scientific">Ensifer canadensis</name>
    <dbReference type="NCBI Taxonomy" id="555315"/>
    <lineage>
        <taxon>Bacteria</taxon>
        <taxon>Pseudomonadati</taxon>
        <taxon>Pseudomonadota</taxon>
        <taxon>Alphaproteobacteria</taxon>
        <taxon>Hyphomicrobiales</taxon>
        <taxon>Rhizobiaceae</taxon>
        <taxon>Sinorhizobium/Ensifer group</taxon>
        <taxon>Ensifer</taxon>
    </lineage>
</organism>
<feature type="transmembrane region" description="Helical" evidence="1">
    <location>
        <begin position="17"/>
        <end position="37"/>
    </location>
</feature>
<reference evidence="2 3" key="1">
    <citation type="submission" date="2020-01" db="EMBL/GenBank/DDBJ databases">
        <title>Draft genome assembly of Ensifer adhaerens T173.</title>
        <authorList>
            <person name="Craig J.E."/>
            <person name="Stinchcombe J.R."/>
        </authorList>
    </citation>
    <scope>NUCLEOTIDE SEQUENCE [LARGE SCALE GENOMIC DNA]</scope>
    <source>
        <strain evidence="2 3">T173</strain>
    </source>
</reference>
<dbReference type="EMBL" id="WXFA01000006">
    <property type="protein sequence ID" value="MBM3091615.1"/>
    <property type="molecule type" value="Genomic_DNA"/>
</dbReference>
<evidence type="ECO:0000313" key="2">
    <source>
        <dbReference type="EMBL" id="MBM3091615.1"/>
    </source>
</evidence>
<evidence type="ECO:0000256" key="1">
    <source>
        <dbReference type="SAM" id="Phobius"/>
    </source>
</evidence>
<gene>
    <name evidence="2" type="ORF">GFB56_12400</name>
</gene>
<accession>A0AAW4FLX6</accession>
<keyword evidence="1" id="KW-1133">Transmembrane helix</keyword>
<dbReference type="AlphaFoldDB" id="A0AAW4FLX6"/>
<feature type="transmembrane region" description="Helical" evidence="1">
    <location>
        <begin position="43"/>
        <end position="65"/>
    </location>
</feature>
<keyword evidence="1" id="KW-0472">Membrane</keyword>
<sequence length="81" mass="8815">MQIDHNPHEPSHKALKIIGVLTAVIVLAVSIPLTFGVRWVAELLPAEAVGAFGIAFMVFAAGFFAGRWDAARQFRTPGREE</sequence>
<name>A0AAW4FLX6_9HYPH</name>
<keyword evidence="1" id="KW-0812">Transmembrane</keyword>
<dbReference type="RefSeq" id="WP_203528015.1">
    <property type="nucleotide sequence ID" value="NZ_CP083370.1"/>
</dbReference>